<evidence type="ECO:0000313" key="2">
    <source>
        <dbReference type="EMBL" id="MDT0460192.1"/>
    </source>
</evidence>
<proteinExistence type="predicted"/>
<keyword evidence="3" id="KW-1185">Reference proteome</keyword>
<name>A0ABU2TGX5_9ACTN</name>
<accession>A0ABU2TGX5</accession>
<keyword evidence="1" id="KW-0812">Transmembrane</keyword>
<keyword evidence="1" id="KW-0472">Membrane</keyword>
<feature type="transmembrane region" description="Helical" evidence="1">
    <location>
        <begin position="68"/>
        <end position="92"/>
    </location>
</feature>
<organism evidence="2 3">
    <name type="scientific">Streptomyces mooreae</name>
    <dbReference type="NCBI Taxonomy" id="3075523"/>
    <lineage>
        <taxon>Bacteria</taxon>
        <taxon>Bacillati</taxon>
        <taxon>Actinomycetota</taxon>
        <taxon>Actinomycetes</taxon>
        <taxon>Kitasatosporales</taxon>
        <taxon>Streptomycetaceae</taxon>
        <taxon>Streptomyces</taxon>
    </lineage>
</organism>
<dbReference type="EMBL" id="JAVRFE010000058">
    <property type="protein sequence ID" value="MDT0460192.1"/>
    <property type="molecule type" value="Genomic_DNA"/>
</dbReference>
<keyword evidence="1" id="KW-1133">Transmembrane helix</keyword>
<evidence type="ECO:0000256" key="1">
    <source>
        <dbReference type="SAM" id="Phobius"/>
    </source>
</evidence>
<sequence length="113" mass="11880">MLIRLRRPWRARVIVALTVLVLAAGGVALILSGETPPPFPPLPDSGPHGNVLIQVVFESTLDRDTPPAPATLCGAVMLSAAGALSLAGCLIVRRRQREPTEQAGPTEQARAAE</sequence>
<dbReference type="RefSeq" id="WP_311627150.1">
    <property type="nucleotide sequence ID" value="NZ_JAVRFE010000058.1"/>
</dbReference>
<gene>
    <name evidence="2" type="ORF">RM550_31485</name>
</gene>
<reference evidence="2" key="1">
    <citation type="submission" date="2024-05" db="EMBL/GenBank/DDBJ databases">
        <title>30 novel species of actinomycetes from the DSMZ collection.</title>
        <authorList>
            <person name="Nouioui I."/>
        </authorList>
    </citation>
    <scope>NUCLEOTIDE SEQUENCE</scope>
    <source>
        <strain evidence="2">DSM 41527</strain>
    </source>
</reference>
<evidence type="ECO:0008006" key="4">
    <source>
        <dbReference type="Google" id="ProtNLM"/>
    </source>
</evidence>
<protein>
    <recommendedName>
        <fullName evidence="4">Integral membrane protein</fullName>
    </recommendedName>
</protein>
<evidence type="ECO:0000313" key="3">
    <source>
        <dbReference type="Proteomes" id="UP001180551"/>
    </source>
</evidence>
<dbReference type="Proteomes" id="UP001180551">
    <property type="component" value="Unassembled WGS sequence"/>
</dbReference>
<comment type="caution">
    <text evidence="2">The sequence shown here is derived from an EMBL/GenBank/DDBJ whole genome shotgun (WGS) entry which is preliminary data.</text>
</comment>